<name>A0AAU7JTX6_9MICO</name>
<feature type="compositionally biased region" description="Low complexity" evidence="1">
    <location>
        <begin position="32"/>
        <end position="55"/>
    </location>
</feature>
<evidence type="ECO:0000256" key="1">
    <source>
        <dbReference type="SAM" id="MobiDB-lite"/>
    </source>
</evidence>
<sequence>MSWADTALPSDHELAHPEAAGSSPPGRLTSVPRAPRAPGTPRTPRTRRTTSSGAGLVIISEELIPWE</sequence>
<dbReference type="EMBL" id="CP157483">
    <property type="protein sequence ID" value="XBO43641.1"/>
    <property type="molecule type" value="Genomic_DNA"/>
</dbReference>
<accession>A0AAU7JTX6</accession>
<proteinExistence type="predicted"/>
<evidence type="ECO:0000313" key="2">
    <source>
        <dbReference type="EMBL" id="XBO43641.1"/>
    </source>
</evidence>
<protein>
    <submittedName>
        <fullName evidence="2">Uncharacterized protein</fullName>
    </submittedName>
</protein>
<reference evidence="2" key="1">
    <citation type="submission" date="2024-05" db="EMBL/GenBank/DDBJ databases">
        <authorList>
            <person name="Kim S."/>
            <person name="Heo J."/>
            <person name="Choi H."/>
            <person name="Choi Y."/>
            <person name="Kwon S.-W."/>
            <person name="Kim Y."/>
        </authorList>
    </citation>
    <scope>NUCLEOTIDE SEQUENCE</scope>
    <source>
        <strain evidence="2">KACC 23699</strain>
    </source>
</reference>
<organism evidence="2">
    <name type="scientific">Pedococcus sp. KACC 23699</name>
    <dbReference type="NCBI Taxonomy" id="3149228"/>
    <lineage>
        <taxon>Bacteria</taxon>
        <taxon>Bacillati</taxon>
        <taxon>Actinomycetota</taxon>
        <taxon>Actinomycetes</taxon>
        <taxon>Micrococcales</taxon>
        <taxon>Intrasporangiaceae</taxon>
        <taxon>Pedococcus</taxon>
    </lineage>
</organism>
<feature type="region of interest" description="Disordered" evidence="1">
    <location>
        <begin position="1"/>
        <end position="67"/>
    </location>
</feature>
<gene>
    <name evidence="2" type="ORF">ABEG17_19090</name>
</gene>
<dbReference type="AlphaFoldDB" id="A0AAU7JTX6"/>
<dbReference type="RefSeq" id="WP_406831081.1">
    <property type="nucleotide sequence ID" value="NZ_CP157483.1"/>
</dbReference>